<dbReference type="Gene3D" id="3.60.10.10">
    <property type="entry name" value="Endonuclease/exonuclease/phosphatase"/>
    <property type="match status" value="1"/>
</dbReference>
<dbReference type="InterPro" id="IPR005135">
    <property type="entry name" value="Endo/exonuclease/phosphatase"/>
</dbReference>
<dbReference type="CDD" id="cd01650">
    <property type="entry name" value="RT_nLTR_like"/>
    <property type="match status" value="1"/>
</dbReference>
<organism evidence="2 3">
    <name type="scientific">Pieris macdunnoughi</name>
    <dbReference type="NCBI Taxonomy" id="345717"/>
    <lineage>
        <taxon>Eukaryota</taxon>
        <taxon>Metazoa</taxon>
        <taxon>Ecdysozoa</taxon>
        <taxon>Arthropoda</taxon>
        <taxon>Hexapoda</taxon>
        <taxon>Insecta</taxon>
        <taxon>Pterygota</taxon>
        <taxon>Neoptera</taxon>
        <taxon>Endopterygota</taxon>
        <taxon>Lepidoptera</taxon>
        <taxon>Glossata</taxon>
        <taxon>Ditrysia</taxon>
        <taxon>Papilionoidea</taxon>
        <taxon>Pieridae</taxon>
        <taxon>Pierinae</taxon>
        <taxon>Pieris</taxon>
    </lineage>
</organism>
<evidence type="ECO:0000313" key="3">
    <source>
        <dbReference type="Proteomes" id="UP000663880"/>
    </source>
</evidence>
<name>A0A821WCB9_9NEOP</name>
<keyword evidence="3" id="KW-1185">Reference proteome</keyword>
<dbReference type="Pfam" id="PF14529">
    <property type="entry name" value="Exo_endo_phos_2"/>
    <property type="match status" value="1"/>
</dbReference>
<dbReference type="InterPro" id="IPR043502">
    <property type="entry name" value="DNA/RNA_pol_sf"/>
</dbReference>
<dbReference type="Proteomes" id="UP000663880">
    <property type="component" value="Unassembled WGS sequence"/>
</dbReference>
<comment type="caution">
    <text evidence="2">The sequence shown here is derived from an EMBL/GenBank/DDBJ whole genome shotgun (WGS) entry which is preliminary data.</text>
</comment>
<proteinExistence type="predicted"/>
<evidence type="ECO:0000259" key="1">
    <source>
        <dbReference type="PROSITE" id="PS50878"/>
    </source>
</evidence>
<dbReference type="AlphaFoldDB" id="A0A821WCB9"/>
<dbReference type="Pfam" id="PF00078">
    <property type="entry name" value="RVT_1"/>
    <property type="match status" value="1"/>
</dbReference>
<reference evidence="2" key="1">
    <citation type="submission" date="2021-02" db="EMBL/GenBank/DDBJ databases">
        <authorList>
            <person name="Steward A R."/>
        </authorList>
    </citation>
    <scope>NUCLEOTIDE SEQUENCE</scope>
</reference>
<dbReference type="OrthoDB" id="10065625at2759"/>
<protein>
    <recommendedName>
        <fullName evidence="1">Reverse transcriptase domain-containing protein</fullName>
    </recommendedName>
</protein>
<dbReference type="GO" id="GO:0071897">
    <property type="term" value="P:DNA biosynthetic process"/>
    <property type="evidence" value="ECO:0007669"/>
    <property type="project" value="UniProtKB-ARBA"/>
</dbReference>
<dbReference type="InterPro" id="IPR000477">
    <property type="entry name" value="RT_dom"/>
</dbReference>
<dbReference type="GO" id="GO:0003824">
    <property type="term" value="F:catalytic activity"/>
    <property type="evidence" value="ECO:0007669"/>
    <property type="project" value="InterPro"/>
</dbReference>
<dbReference type="PANTHER" id="PTHR19446">
    <property type="entry name" value="REVERSE TRANSCRIPTASES"/>
    <property type="match status" value="1"/>
</dbReference>
<feature type="domain" description="Reverse transcriptase" evidence="1">
    <location>
        <begin position="318"/>
        <end position="576"/>
    </location>
</feature>
<accession>A0A821WCB9</accession>
<evidence type="ECO:0000313" key="2">
    <source>
        <dbReference type="EMBL" id="CAF4923822.1"/>
    </source>
</evidence>
<dbReference type="EMBL" id="CAJOBZ010000061">
    <property type="protein sequence ID" value="CAF4923822.1"/>
    <property type="molecule type" value="Genomic_DNA"/>
</dbReference>
<dbReference type="SUPFAM" id="SSF56672">
    <property type="entry name" value="DNA/RNA polymerases"/>
    <property type="match status" value="1"/>
</dbReference>
<sequence length="824" mass="92929">MATDSLLERVPTAEIVILGDFNAHHADWLGSETTDHAGRSFHDFALAYDLTQMVPAITRIPDVDGHKPSLLDLLLTSHPENYQVSVEPPLGSSDHCVVRSIVPFTRPLRPSFTGCRRVWHYKSADWDGMRSFLRPTLGGPFAFRRVLQMPSLTLSPRWSCRVWNSLFHSLRCRSFKREIAKAKSEHIARFGEKLAHLPSGTRAFWSLAKAVQGNFCQPSIPPLHREDDSLAHTAKEKADLLGCLFASNSTLDDQGKEPPTLLRCDTTMPEVIFRQRAIRKALSSLDIHKSSGPDGIPPIVLRTCAPELAPVLTRLFRYLYTLGTVPKCWKIASIHPIPKKGDRSDPSNYRPIAITSLFSKIMETIINSQLLRYLEGHQLISDSQYGFRRGRSAGDLLVYLTHRWAEAIESKGEALAVSLDIAKAFDRVWHRALLSKLPAYGLPEKLCNWISSFLADRSIKVVIDGACSDLKPVNAGVPQGCVLSPTLFILHINDMLQLSNIHCYADDSTGDTFYTGRAGISRAVVDEYRNKLVSEVETLLRGVSDWGRLNLVQFNPKKTQVCAFSAKKTPFVATPLFEDTLLKASASIGILGVDISNNVQFRGHLEGKAKLASKKLGVLSKARRYFTLGHRLQLYKAQIRPHMEYCSHLWAGAPQYQLLPLDRIQRRAVRIVDDQSLSVRLDPLALRRDVGSLCISMESVQRSCVYRIYHGECSEELFGLIPAAEFHHRTSRQNTKYHPYHLDVRRSTTERFLRQFLPRTTTMWNQLPTEVFPNQFDLGSFKKRAYQFLKGRQRTCEPSGIVSVHGRRYHLTSGEPPARLPPIT</sequence>
<dbReference type="SUPFAM" id="SSF56219">
    <property type="entry name" value="DNase I-like"/>
    <property type="match status" value="1"/>
</dbReference>
<dbReference type="InterPro" id="IPR036691">
    <property type="entry name" value="Endo/exonu/phosph_ase_sf"/>
</dbReference>
<gene>
    <name evidence="2" type="ORF">PMACD_LOCUS13272</name>
</gene>
<dbReference type="PROSITE" id="PS50878">
    <property type="entry name" value="RT_POL"/>
    <property type="match status" value="1"/>
</dbReference>